<gene>
    <name evidence="3" type="ORF">S01H1_16187</name>
</gene>
<dbReference type="Gene3D" id="1.25.50.20">
    <property type="match status" value="1"/>
</dbReference>
<dbReference type="Pfam" id="PF11838">
    <property type="entry name" value="ERAP1_C"/>
    <property type="match status" value="1"/>
</dbReference>
<protein>
    <recommendedName>
        <fullName evidence="2">ERAP1-like C-terminal domain-containing protein</fullName>
    </recommendedName>
</protein>
<dbReference type="GO" id="GO:0016020">
    <property type="term" value="C:membrane"/>
    <property type="evidence" value="ECO:0007669"/>
    <property type="project" value="TreeGrafter"/>
</dbReference>
<organism evidence="3">
    <name type="scientific">marine sediment metagenome</name>
    <dbReference type="NCBI Taxonomy" id="412755"/>
    <lineage>
        <taxon>unclassified sequences</taxon>
        <taxon>metagenomes</taxon>
        <taxon>ecological metagenomes</taxon>
    </lineage>
</organism>
<dbReference type="EMBL" id="BARS01008495">
    <property type="protein sequence ID" value="GAF79639.1"/>
    <property type="molecule type" value="Genomic_DNA"/>
</dbReference>
<name>X0SF54_9ZZZZ</name>
<dbReference type="GO" id="GO:0043171">
    <property type="term" value="P:peptide catabolic process"/>
    <property type="evidence" value="ECO:0007669"/>
    <property type="project" value="TreeGrafter"/>
</dbReference>
<feature type="non-terminal residue" evidence="3">
    <location>
        <position position="368"/>
    </location>
</feature>
<dbReference type="InterPro" id="IPR024571">
    <property type="entry name" value="ERAP1-like_C_dom"/>
</dbReference>
<dbReference type="GO" id="GO:0070006">
    <property type="term" value="F:metalloaminopeptidase activity"/>
    <property type="evidence" value="ECO:0007669"/>
    <property type="project" value="TreeGrafter"/>
</dbReference>
<dbReference type="Gene3D" id="2.60.40.1910">
    <property type="match status" value="1"/>
</dbReference>
<dbReference type="GO" id="GO:0005615">
    <property type="term" value="C:extracellular space"/>
    <property type="evidence" value="ECO:0007669"/>
    <property type="project" value="TreeGrafter"/>
</dbReference>
<dbReference type="InterPro" id="IPR050344">
    <property type="entry name" value="Peptidase_M1_aminopeptidases"/>
</dbReference>
<feature type="domain" description="ERAP1-like C-terminal" evidence="2">
    <location>
        <begin position="58"/>
        <end position="366"/>
    </location>
</feature>
<evidence type="ECO:0000313" key="3">
    <source>
        <dbReference type="EMBL" id="GAF79639.1"/>
    </source>
</evidence>
<dbReference type="PANTHER" id="PTHR11533">
    <property type="entry name" value="PROTEASE M1 ZINC METALLOPROTEASE"/>
    <property type="match status" value="1"/>
</dbReference>
<dbReference type="PANTHER" id="PTHR11533:SF174">
    <property type="entry name" value="PUROMYCIN-SENSITIVE AMINOPEPTIDASE-RELATED"/>
    <property type="match status" value="1"/>
</dbReference>
<dbReference type="AlphaFoldDB" id="X0SF54"/>
<sequence>TLSQSRFLSSGVELTEEEKAQVWTIPLSVLKTDGTVAGTIVLTEPRQILTLPCEAEEFLKLNAGYKTLARINYPDEVFEKIKESLLKGALSQKEFVVDRAGLINDAYAFARAGKLDTTTVLSLLESFTGEKEYLVWLQITDTLLGISSILKENSEDGFNSFSCRILENIVSDVGWDAKENETFEDSLKRPVVLGVYGRAGDINTVDEARRRFQENLKTPGSLHPDLFGFAVNLIARNGDSKTFDDLLGHYRKARKNESIEEMVRLLSAMALFKQKDVIEKSLEFMLTDDEVRGQDMIYFVRGISDNKFAIRIAWEFFKANAEEIMKEMGSELHVGAAAKAICSGFSSAEEAVEVEEYFKQNPVPKTSQ</sequence>
<dbReference type="GO" id="GO:0006508">
    <property type="term" value="P:proteolysis"/>
    <property type="evidence" value="ECO:0007669"/>
    <property type="project" value="TreeGrafter"/>
</dbReference>
<dbReference type="GO" id="GO:0005737">
    <property type="term" value="C:cytoplasm"/>
    <property type="evidence" value="ECO:0007669"/>
    <property type="project" value="TreeGrafter"/>
</dbReference>
<feature type="non-terminal residue" evidence="3">
    <location>
        <position position="1"/>
    </location>
</feature>
<reference evidence="3" key="1">
    <citation type="journal article" date="2014" name="Front. Microbiol.">
        <title>High frequency of phylogenetically diverse reductive dehalogenase-homologous genes in deep subseafloor sedimentary metagenomes.</title>
        <authorList>
            <person name="Kawai M."/>
            <person name="Futagami T."/>
            <person name="Toyoda A."/>
            <person name="Takaki Y."/>
            <person name="Nishi S."/>
            <person name="Hori S."/>
            <person name="Arai W."/>
            <person name="Tsubouchi T."/>
            <person name="Morono Y."/>
            <person name="Uchiyama I."/>
            <person name="Ito T."/>
            <person name="Fujiyama A."/>
            <person name="Inagaki F."/>
            <person name="Takami H."/>
        </authorList>
    </citation>
    <scope>NUCLEOTIDE SEQUENCE</scope>
    <source>
        <strain evidence="3">Expedition CK06-06</strain>
    </source>
</reference>
<proteinExistence type="inferred from homology"/>
<accession>X0SF54</accession>
<evidence type="ECO:0000259" key="2">
    <source>
        <dbReference type="Pfam" id="PF11838"/>
    </source>
</evidence>
<evidence type="ECO:0000256" key="1">
    <source>
        <dbReference type="ARBA" id="ARBA00010136"/>
    </source>
</evidence>
<comment type="caution">
    <text evidence="3">The sequence shown here is derived from an EMBL/GenBank/DDBJ whole genome shotgun (WGS) entry which is preliminary data.</text>
</comment>
<comment type="similarity">
    <text evidence="1">Belongs to the peptidase M1 family.</text>
</comment>
<dbReference type="GO" id="GO:0008270">
    <property type="term" value="F:zinc ion binding"/>
    <property type="evidence" value="ECO:0007669"/>
    <property type="project" value="TreeGrafter"/>
</dbReference>
<dbReference type="GO" id="GO:0042277">
    <property type="term" value="F:peptide binding"/>
    <property type="evidence" value="ECO:0007669"/>
    <property type="project" value="TreeGrafter"/>
</dbReference>